<dbReference type="SMART" id="SM00449">
    <property type="entry name" value="SPRY"/>
    <property type="match status" value="1"/>
</dbReference>
<dbReference type="InterPro" id="IPR003877">
    <property type="entry name" value="SPRY_dom"/>
</dbReference>
<keyword evidence="2" id="KW-1185">Reference proteome</keyword>
<organism evidence="2 3">
    <name type="scientific">Globodera rostochiensis</name>
    <name type="common">Golden nematode worm</name>
    <name type="synonym">Heterodera rostochiensis</name>
    <dbReference type="NCBI Taxonomy" id="31243"/>
    <lineage>
        <taxon>Eukaryota</taxon>
        <taxon>Metazoa</taxon>
        <taxon>Ecdysozoa</taxon>
        <taxon>Nematoda</taxon>
        <taxon>Chromadorea</taxon>
        <taxon>Rhabditida</taxon>
        <taxon>Tylenchina</taxon>
        <taxon>Tylenchomorpha</taxon>
        <taxon>Tylenchoidea</taxon>
        <taxon>Heteroderidae</taxon>
        <taxon>Heteroderinae</taxon>
        <taxon>Globodera</taxon>
    </lineage>
</organism>
<dbReference type="InterPro" id="IPR044736">
    <property type="entry name" value="Gid1/RanBPM/SPLA_SPRY"/>
</dbReference>
<dbReference type="AlphaFoldDB" id="A0A914H616"/>
<dbReference type="PROSITE" id="PS50188">
    <property type="entry name" value="B302_SPRY"/>
    <property type="match status" value="1"/>
</dbReference>
<dbReference type="CDD" id="cd12885">
    <property type="entry name" value="SPRY_RanBP_like"/>
    <property type="match status" value="1"/>
</dbReference>
<dbReference type="Pfam" id="PF00622">
    <property type="entry name" value="SPRY"/>
    <property type="match status" value="1"/>
</dbReference>
<feature type="domain" description="B30.2/SPRY" evidence="1">
    <location>
        <begin position="1"/>
        <end position="204"/>
    </location>
</feature>
<proteinExistence type="predicted"/>
<protein>
    <submittedName>
        <fullName evidence="3">B30.2/SPRY domain-containing protein</fullName>
    </submittedName>
</protein>
<evidence type="ECO:0000313" key="3">
    <source>
        <dbReference type="WBParaSite" id="Gr19_v10_g14325.t1"/>
    </source>
</evidence>
<dbReference type="WBParaSite" id="Gr19_v10_g14325.t1">
    <property type="protein sequence ID" value="Gr19_v10_g14325.t1"/>
    <property type="gene ID" value="Gr19_v10_g14325"/>
</dbReference>
<dbReference type="InterPro" id="IPR043136">
    <property type="entry name" value="B30.2/SPRY_sf"/>
</dbReference>
<accession>A0A914H616</accession>
<reference evidence="3" key="1">
    <citation type="submission" date="2022-11" db="UniProtKB">
        <authorList>
            <consortium name="WormBaseParasite"/>
        </authorList>
    </citation>
    <scope>IDENTIFICATION</scope>
</reference>
<dbReference type="InterPro" id="IPR001870">
    <property type="entry name" value="B30.2/SPRY"/>
</dbReference>
<dbReference type="Gene3D" id="2.60.120.920">
    <property type="match status" value="1"/>
</dbReference>
<dbReference type="InterPro" id="IPR013320">
    <property type="entry name" value="ConA-like_dom_sf"/>
</dbReference>
<name>A0A914H616_GLORO</name>
<evidence type="ECO:0000259" key="1">
    <source>
        <dbReference type="PROSITE" id="PS50188"/>
    </source>
</evidence>
<dbReference type="Proteomes" id="UP000887572">
    <property type="component" value="Unplaced"/>
</dbReference>
<evidence type="ECO:0000313" key="2">
    <source>
        <dbReference type="Proteomes" id="UP000887572"/>
    </source>
</evidence>
<dbReference type="SUPFAM" id="SSF49899">
    <property type="entry name" value="Concanavalin A-like lectins/glucanases"/>
    <property type="match status" value="1"/>
</dbReference>
<sequence>MASSPSAMLAIVVRRTLQNQWDPDARHEDLTFIDDNPLIVQSTGEKKNSKHSSVKRCRSVRAKLAIPKEKSGIFYYEVEILEKGSESDGIYIGLATNETPLGQCVEEKEGTYGYANDGYFWGYEVEGCFHWDRRPYVYEKPEFGLNDIVGCGVELETGKIIYTLNGDRLETPNWLVDSAAILFPFVTLYAPGTKIEANFGTKEFKFDIAKAFRN</sequence>